<dbReference type="Gene3D" id="2.30.30.210">
    <property type="entry name" value="Ribonuclease P/MRP, subunit p29"/>
    <property type="match status" value="1"/>
</dbReference>
<proteinExistence type="inferred from homology"/>
<dbReference type="InterPro" id="IPR036980">
    <property type="entry name" value="RNase_P/MRP_Rpp29_sf"/>
</dbReference>
<dbReference type="InterPro" id="IPR016848">
    <property type="entry name" value="RNase_P/MRP_Rpp29-subunit"/>
</dbReference>
<reference evidence="7" key="1">
    <citation type="submission" date="2025-08" db="UniProtKB">
        <authorList>
            <consortium name="RefSeq"/>
        </authorList>
    </citation>
    <scope>IDENTIFICATION</scope>
    <source>
        <tissue evidence="7">Muscle</tissue>
    </source>
</reference>
<comment type="function">
    <text evidence="1">Component of ribonuclease P, a ribonucleoprotein complex that generates mature tRNA molecules by cleaving their 5'-ends.</text>
</comment>
<dbReference type="GeneID" id="106473740"/>
<keyword evidence="6" id="KW-1185">Reference proteome</keyword>
<dbReference type="PANTHER" id="PTHR13348:SF0">
    <property type="entry name" value="RIBONUCLEASE P PROTEIN SUBUNIT P29"/>
    <property type="match status" value="1"/>
</dbReference>
<dbReference type="Pfam" id="PF01868">
    <property type="entry name" value="RNase_P-MRP_p29"/>
    <property type="match status" value="1"/>
</dbReference>
<organism evidence="6 7">
    <name type="scientific">Limulus polyphemus</name>
    <name type="common">Atlantic horseshoe crab</name>
    <dbReference type="NCBI Taxonomy" id="6850"/>
    <lineage>
        <taxon>Eukaryota</taxon>
        <taxon>Metazoa</taxon>
        <taxon>Ecdysozoa</taxon>
        <taxon>Arthropoda</taxon>
        <taxon>Chelicerata</taxon>
        <taxon>Merostomata</taxon>
        <taxon>Xiphosura</taxon>
        <taxon>Limulidae</taxon>
        <taxon>Limulus</taxon>
    </lineage>
</organism>
<evidence type="ECO:0000256" key="3">
    <source>
        <dbReference type="ARBA" id="ARBA00006181"/>
    </source>
</evidence>
<dbReference type="Proteomes" id="UP000694941">
    <property type="component" value="Unplaced"/>
</dbReference>
<evidence type="ECO:0000256" key="4">
    <source>
        <dbReference type="ARBA" id="ARBA00016225"/>
    </source>
</evidence>
<name>A0ABM1BW84_LIMPO</name>
<comment type="similarity">
    <text evidence="3">Belongs to the eukaryotic/archaeal RNase P protein component 1 family.</text>
</comment>
<gene>
    <name evidence="7" type="primary">LOC106473740</name>
</gene>
<dbReference type="SMART" id="SM00538">
    <property type="entry name" value="POP4"/>
    <property type="match status" value="1"/>
</dbReference>
<evidence type="ECO:0000256" key="5">
    <source>
        <dbReference type="ARBA" id="ARBA00046486"/>
    </source>
</evidence>
<dbReference type="SUPFAM" id="SSF101744">
    <property type="entry name" value="Rof/RNase P subunit-like"/>
    <property type="match status" value="1"/>
</dbReference>
<dbReference type="RefSeq" id="XP_013789874.1">
    <property type="nucleotide sequence ID" value="XM_013934420.2"/>
</dbReference>
<evidence type="ECO:0000256" key="2">
    <source>
        <dbReference type="ARBA" id="ARBA00004123"/>
    </source>
</evidence>
<evidence type="ECO:0000313" key="6">
    <source>
        <dbReference type="Proteomes" id="UP000694941"/>
    </source>
</evidence>
<sequence length="225" mass="25815">MSDSPFLKTVDESVTGSVFKDLPLSIFNQDGILKDVSNKFVSTFLKNRVDSRLLNLKELSKYSFPLEQIRVKKKKCSKKRQQLLSVSEKKQLGLFKINTKKLKFDDFVPIHNLWVQYMDEVIQESSDSSQLHQKLMKADYHGCFLVVCAARCSPYLGVSGIVMQETRNTFKLITGNNRVKTIPKKNTNFAFQHNGKFYKIVGNNFQSLSYERAKGKQKQAKSVDV</sequence>
<accession>A0ABM1BW84</accession>
<evidence type="ECO:0000313" key="7">
    <source>
        <dbReference type="RefSeq" id="XP_013789874.1"/>
    </source>
</evidence>
<evidence type="ECO:0000256" key="1">
    <source>
        <dbReference type="ARBA" id="ARBA00002435"/>
    </source>
</evidence>
<protein>
    <recommendedName>
        <fullName evidence="4">Ribonuclease P protein subunit p29</fullName>
    </recommendedName>
</protein>
<comment type="subunit">
    <text evidence="5">Component of nuclear RNase P and RNase MRP ribonucleoproteins. RNase P consists of a catalytic RNA moiety and 10 different protein chains; POP1, POP4, POP5, POP7, RPP14, RPP21, RPP25, RPP30, RPP38 and RPP40. Within the RNase P complex, POP1, POP7 and RPP25 form the 'finger' subcomplex, POP5, RPP14, RPP40 and homodimeric RPP30 form the 'palm' subcomplex, and RPP21, POP4 and RPP38 form the 'wrist' subcomplex. All subunits of the RNase P complex interact with the catalytic RNA. Several subunits of RNase P are also part of the RNase MRP complex. RNase MRP consists of a catalytic RNA moiety and about 8 protein subunits; POP1, POP7, RPP25, RPP30, RPP38, RPP40 and possibly also POP4 and POP5.</text>
</comment>
<dbReference type="InterPro" id="IPR023534">
    <property type="entry name" value="Rof/RNase_P-like"/>
</dbReference>
<comment type="subcellular location">
    <subcellularLocation>
        <location evidence="2">Nucleus</location>
    </subcellularLocation>
</comment>
<dbReference type="InterPro" id="IPR002730">
    <property type="entry name" value="Rpp29/RNP1"/>
</dbReference>
<dbReference type="PANTHER" id="PTHR13348">
    <property type="entry name" value="RIBONUCLEASE P SUBUNIT P29"/>
    <property type="match status" value="1"/>
</dbReference>